<evidence type="ECO:0000256" key="1">
    <source>
        <dbReference type="SAM" id="Phobius"/>
    </source>
</evidence>
<feature type="transmembrane region" description="Helical" evidence="1">
    <location>
        <begin position="51"/>
        <end position="75"/>
    </location>
</feature>
<feature type="transmembrane region" description="Helical" evidence="1">
    <location>
        <begin position="27"/>
        <end position="44"/>
    </location>
</feature>
<dbReference type="AlphaFoldDB" id="A0A1F7JF98"/>
<dbReference type="PANTHER" id="PTHR37309">
    <property type="entry name" value="SLR0284 PROTEIN"/>
    <property type="match status" value="1"/>
</dbReference>
<dbReference type="InterPro" id="IPR007165">
    <property type="entry name" value="Phage_holin_4_2"/>
</dbReference>
<comment type="caution">
    <text evidence="2">The sequence shown here is derived from an EMBL/GenBank/DDBJ whole genome shotgun (WGS) entry which is preliminary data.</text>
</comment>
<proteinExistence type="predicted"/>
<evidence type="ECO:0008006" key="4">
    <source>
        <dbReference type="Google" id="ProtNLM"/>
    </source>
</evidence>
<keyword evidence="1" id="KW-1133">Transmembrane helix</keyword>
<dbReference type="Pfam" id="PF04020">
    <property type="entry name" value="Phage_holin_4_2"/>
    <property type="match status" value="1"/>
</dbReference>
<keyword evidence="1" id="KW-0812">Transmembrane</keyword>
<dbReference type="PANTHER" id="PTHR37309:SF1">
    <property type="entry name" value="SLR0284 PROTEIN"/>
    <property type="match status" value="1"/>
</dbReference>
<keyword evidence="1" id="KW-0472">Membrane</keyword>
<evidence type="ECO:0000313" key="3">
    <source>
        <dbReference type="Proteomes" id="UP000178486"/>
    </source>
</evidence>
<name>A0A1F7JF98_9BACT</name>
<gene>
    <name evidence="2" type="ORF">A3B56_01850</name>
</gene>
<sequence>MLLKFLATIIAVFVTVQILPGVHVENFMTIVIVSILLGVVNTFIKPVLVFLTLPATIVTLGLFLFIINALMVLLVDMFVDGFYVESFWWALAFSLIVSLVSSFLKKLND</sequence>
<dbReference type="Proteomes" id="UP000178486">
    <property type="component" value="Unassembled WGS sequence"/>
</dbReference>
<dbReference type="EMBL" id="MGAU01000035">
    <property type="protein sequence ID" value="OGK54275.1"/>
    <property type="molecule type" value="Genomic_DNA"/>
</dbReference>
<protein>
    <recommendedName>
        <fullName evidence="4">Phage holin family protein</fullName>
    </recommendedName>
</protein>
<evidence type="ECO:0000313" key="2">
    <source>
        <dbReference type="EMBL" id="OGK54275.1"/>
    </source>
</evidence>
<feature type="transmembrane region" description="Helical" evidence="1">
    <location>
        <begin position="87"/>
        <end position="104"/>
    </location>
</feature>
<accession>A0A1F7JF98</accession>
<organism evidence="2 3">
    <name type="scientific">Candidatus Roizmanbacteria bacterium RIFCSPLOWO2_01_FULL_45_11</name>
    <dbReference type="NCBI Taxonomy" id="1802070"/>
    <lineage>
        <taxon>Bacteria</taxon>
        <taxon>Candidatus Roizmaniibacteriota</taxon>
    </lineage>
</organism>
<reference evidence="2 3" key="1">
    <citation type="journal article" date="2016" name="Nat. Commun.">
        <title>Thousands of microbial genomes shed light on interconnected biogeochemical processes in an aquifer system.</title>
        <authorList>
            <person name="Anantharaman K."/>
            <person name="Brown C.T."/>
            <person name="Hug L.A."/>
            <person name="Sharon I."/>
            <person name="Castelle C.J."/>
            <person name="Probst A.J."/>
            <person name="Thomas B.C."/>
            <person name="Singh A."/>
            <person name="Wilkins M.J."/>
            <person name="Karaoz U."/>
            <person name="Brodie E.L."/>
            <person name="Williams K.H."/>
            <person name="Hubbard S.S."/>
            <person name="Banfield J.F."/>
        </authorList>
    </citation>
    <scope>NUCLEOTIDE SEQUENCE [LARGE SCALE GENOMIC DNA]</scope>
</reference>